<dbReference type="InterPro" id="IPR017937">
    <property type="entry name" value="Thioredoxin_CS"/>
</dbReference>
<keyword evidence="2" id="KW-0249">Electron transport</keyword>
<dbReference type="PROSITE" id="PS51352">
    <property type="entry name" value="THIOREDOXIN_2"/>
    <property type="match status" value="1"/>
</dbReference>
<dbReference type="NCBIfam" id="TIGR01068">
    <property type="entry name" value="thioredoxin"/>
    <property type="match status" value="1"/>
</dbReference>
<dbReference type="SUPFAM" id="SSF52833">
    <property type="entry name" value="Thioredoxin-like"/>
    <property type="match status" value="1"/>
</dbReference>
<dbReference type="Pfam" id="PF00085">
    <property type="entry name" value="Thioredoxin"/>
    <property type="match status" value="1"/>
</dbReference>
<keyword evidence="1" id="KW-0813">Transport</keyword>
<feature type="domain" description="Thioredoxin" evidence="5">
    <location>
        <begin position="59"/>
        <end position="198"/>
    </location>
</feature>
<keyword evidence="7" id="KW-1185">Reference proteome</keyword>
<dbReference type="PANTHER" id="PTHR45663:SF11">
    <property type="entry name" value="GEO12009P1"/>
    <property type="match status" value="1"/>
</dbReference>
<dbReference type="InterPro" id="IPR013766">
    <property type="entry name" value="Thioredoxin_domain"/>
</dbReference>
<dbReference type="Proteomes" id="UP001497444">
    <property type="component" value="Chromosome 12"/>
</dbReference>
<evidence type="ECO:0000256" key="3">
    <source>
        <dbReference type="ARBA" id="ARBA00023157"/>
    </source>
</evidence>
<keyword evidence="4" id="KW-0676">Redox-active center</keyword>
<protein>
    <recommendedName>
        <fullName evidence="5">Thioredoxin domain-containing protein</fullName>
    </recommendedName>
</protein>
<evidence type="ECO:0000259" key="5">
    <source>
        <dbReference type="PROSITE" id="PS51352"/>
    </source>
</evidence>
<dbReference type="Gene3D" id="3.40.30.10">
    <property type="entry name" value="Glutaredoxin"/>
    <property type="match status" value="1"/>
</dbReference>
<dbReference type="EMBL" id="OZ020107">
    <property type="protein sequence ID" value="CAK9259057.1"/>
    <property type="molecule type" value="Genomic_DNA"/>
</dbReference>
<dbReference type="PROSITE" id="PS00194">
    <property type="entry name" value="THIOREDOXIN_1"/>
    <property type="match status" value="1"/>
</dbReference>
<sequence length="199" mass="21538">MANLCSTLNIYIIILQSINVWGPHVNDALISLPSIVVHHYEGTSALPACTGLRMTTTRPRATSVVAARSATNQSSSSSQIVCEAQETLTGAGVAGVVTEATWKSLVLDSDIPVLVDFWAPWCGPCRMIAPQIDELAKEYAGKVRCLKINTDEWPAIATEYGIRSIPTVMIFKKGEKKDTVIGAVPKSTLSSTLDKYVDW</sequence>
<evidence type="ECO:0000256" key="2">
    <source>
        <dbReference type="ARBA" id="ARBA00022982"/>
    </source>
</evidence>
<organism evidence="6 7">
    <name type="scientific">Sphagnum jensenii</name>
    <dbReference type="NCBI Taxonomy" id="128206"/>
    <lineage>
        <taxon>Eukaryota</taxon>
        <taxon>Viridiplantae</taxon>
        <taxon>Streptophyta</taxon>
        <taxon>Embryophyta</taxon>
        <taxon>Bryophyta</taxon>
        <taxon>Sphagnophytina</taxon>
        <taxon>Sphagnopsida</taxon>
        <taxon>Sphagnales</taxon>
        <taxon>Sphagnaceae</taxon>
        <taxon>Sphagnum</taxon>
    </lineage>
</organism>
<proteinExistence type="predicted"/>
<dbReference type="PRINTS" id="PR00421">
    <property type="entry name" value="THIOREDOXIN"/>
</dbReference>
<dbReference type="InterPro" id="IPR005746">
    <property type="entry name" value="Thioredoxin"/>
</dbReference>
<dbReference type="CDD" id="cd02947">
    <property type="entry name" value="TRX_family"/>
    <property type="match status" value="1"/>
</dbReference>
<name>A0ABP0VX28_9BRYO</name>
<accession>A0ABP0VX28</accession>
<gene>
    <name evidence="6" type="ORF">CSSPJE1EN1_LOCUS4535</name>
</gene>
<dbReference type="PANTHER" id="PTHR45663">
    <property type="entry name" value="GEO12009P1"/>
    <property type="match status" value="1"/>
</dbReference>
<evidence type="ECO:0000256" key="4">
    <source>
        <dbReference type="ARBA" id="ARBA00023284"/>
    </source>
</evidence>
<evidence type="ECO:0000256" key="1">
    <source>
        <dbReference type="ARBA" id="ARBA00022448"/>
    </source>
</evidence>
<evidence type="ECO:0000313" key="7">
    <source>
        <dbReference type="Proteomes" id="UP001497444"/>
    </source>
</evidence>
<keyword evidence="3" id="KW-1015">Disulfide bond</keyword>
<evidence type="ECO:0000313" key="6">
    <source>
        <dbReference type="EMBL" id="CAK9259057.1"/>
    </source>
</evidence>
<reference evidence="6" key="1">
    <citation type="submission" date="2024-02" db="EMBL/GenBank/DDBJ databases">
        <authorList>
            <consortium name="ELIXIR-Norway"/>
            <consortium name="Elixir Norway"/>
        </authorList>
    </citation>
    <scope>NUCLEOTIDE SEQUENCE</scope>
</reference>
<dbReference type="InterPro" id="IPR036249">
    <property type="entry name" value="Thioredoxin-like_sf"/>
</dbReference>